<dbReference type="Proteomes" id="UP001187531">
    <property type="component" value="Unassembled WGS sequence"/>
</dbReference>
<gene>
    <name evidence="1" type="ORF">QYM36_005328</name>
</gene>
<name>A0AA88HX81_ARTSF</name>
<organism evidence="1 2">
    <name type="scientific">Artemia franciscana</name>
    <name type="common">Brine shrimp</name>
    <name type="synonym">Artemia sanfranciscana</name>
    <dbReference type="NCBI Taxonomy" id="6661"/>
    <lineage>
        <taxon>Eukaryota</taxon>
        <taxon>Metazoa</taxon>
        <taxon>Ecdysozoa</taxon>
        <taxon>Arthropoda</taxon>
        <taxon>Crustacea</taxon>
        <taxon>Branchiopoda</taxon>
        <taxon>Anostraca</taxon>
        <taxon>Artemiidae</taxon>
        <taxon>Artemia</taxon>
    </lineage>
</organism>
<accession>A0AA88HX81</accession>
<dbReference type="EMBL" id="JAVRJZ010000008">
    <property type="protein sequence ID" value="KAK2719815.1"/>
    <property type="molecule type" value="Genomic_DNA"/>
</dbReference>
<sequence length="87" mass="9632">MKGLIKTIWKAKQAIGLLTGIGASFMYMKSHWHDSRNPNENDTPKEEPPKIVIKGPNIYIFNNIGIICSLESPAPGQSPKTDPRDGK</sequence>
<proteinExistence type="predicted"/>
<dbReference type="AlphaFoldDB" id="A0AA88HX81"/>
<evidence type="ECO:0000313" key="2">
    <source>
        <dbReference type="Proteomes" id="UP001187531"/>
    </source>
</evidence>
<protein>
    <submittedName>
        <fullName evidence="1">Uncharacterized protein</fullName>
    </submittedName>
</protein>
<comment type="caution">
    <text evidence="1">The sequence shown here is derived from an EMBL/GenBank/DDBJ whole genome shotgun (WGS) entry which is preliminary data.</text>
</comment>
<evidence type="ECO:0000313" key="1">
    <source>
        <dbReference type="EMBL" id="KAK2719815.1"/>
    </source>
</evidence>
<keyword evidence="2" id="KW-1185">Reference proteome</keyword>
<reference evidence="1" key="1">
    <citation type="submission" date="2023-07" db="EMBL/GenBank/DDBJ databases">
        <title>Chromosome-level genome assembly of Artemia franciscana.</title>
        <authorList>
            <person name="Jo E."/>
        </authorList>
    </citation>
    <scope>NUCLEOTIDE SEQUENCE</scope>
    <source>
        <tissue evidence="1">Whole body</tissue>
    </source>
</reference>